<sequence length="510" mass="56780">MQRRSFIKMTGLSSASIAVSNSVAASVLRPSQTTIEIDPKPLFSLSSHLYMQFMEPLGTTDSSVEAAWDHAKEDWKPTIIEVTKELSPAMMRWGGNFSAYYKWREAVGPRDKRVPLLNTDWGGIETNQIGTAEFVDFCRRIGNADPLVCVNFESDGLPRYAVNGKGENRVGDSKEAAAWVDYCNNPSNKERISHGFKAPLTINYWQLGNETSYRPGKGFDNLTAAKKTVEFAKAMRAIDPNLKLIGWGDSGWSKILVEEAGQHINYIAFHHMFDPGEGIKDSPVRNNEYRKDPAATWEVLMNGYKVHEKKINKMREETAAYNIPLALTECHYSIEGRNRCEVLSSWAAGVSYGRIMNLHERNGDVLKIGTMADFCGTRWQVNAVMIPVPHGEAFMMPTAKVMHLYRHHTGKDFVGVKGMPADLDVTSSRTGNTIFLHVVNTNRTKAVDTSFHVSNMRITSGKAYEIAADPTIEIMSAANDPMKPKERNVDIDAPFSFSPASVTAVELTVA</sequence>
<dbReference type="Gene3D" id="3.20.20.80">
    <property type="entry name" value="Glycosidases"/>
    <property type="match status" value="1"/>
</dbReference>
<dbReference type="InterPro" id="IPR055235">
    <property type="entry name" value="ASD1_cat"/>
</dbReference>
<evidence type="ECO:0000256" key="1">
    <source>
        <dbReference type="SAM" id="SignalP"/>
    </source>
</evidence>
<organism evidence="3 4">
    <name type="scientific">Ilyomonas limi</name>
    <dbReference type="NCBI Taxonomy" id="2575867"/>
    <lineage>
        <taxon>Bacteria</taxon>
        <taxon>Pseudomonadati</taxon>
        <taxon>Bacteroidota</taxon>
        <taxon>Chitinophagia</taxon>
        <taxon>Chitinophagales</taxon>
        <taxon>Chitinophagaceae</taxon>
        <taxon>Ilyomonas</taxon>
    </lineage>
</organism>
<dbReference type="PANTHER" id="PTHR43576:SF2">
    <property type="entry name" value="INTRACELLULAR EXO-ALPHA-L-ARABINOFURANOSIDASE 2"/>
    <property type="match status" value="1"/>
</dbReference>
<dbReference type="OrthoDB" id="9758333at2"/>
<accession>A0A4U3LDK5</accession>
<reference evidence="3 4" key="1">
    <citation type="submission" date="2019-05" db="EMBL/GenBank/DDBJ databases">
        <title>Panacibacter sp. strain 17mud1-8 Genome sequencing and assembly.</title>
        <authorList>
            <person name="Chhetri G."/>
        </authorList>
    </citation>
    <scope>NUCLEOTIDE SEQUENCE [LARGE SCALE GENOMIC DNA]</scope>
    <source>
        <strain evidence="3 4">17mud1-8</strain>
    </source>
</reference>
<dbReference type="Pfam" id="PF22848">
    <property type="entry name" value="ASD1_dom"/>
    <property type="match status" value="1"/>
</dbReference>
<keyword evidence="1" id="KW-0732">Signal</keyword>
<dbReference type="EMBL" id="SZQL01000001">
    <property type="protein sequence ID" value="TKK72027.1"/>
    <property type="molecule type" value="Genomic_DNA"/>
</dbReference>
<comment type="caution">
    <text evidence="3">The sequence shown here is derived from an EMBL/GenBank/DDBJ whole genome shotgun (WGS) entry which is preliminary data.</text>
</comment>
<evidence type="ECO:0000313" key="3">
    <source>
        <dbReference type="EMBL" id="TKK72027.1"/>
    </source>
</evidence>
<dbReference type="GO" id="GO:0000272">
    <property type="term" value="P:polysaccharide catabolic process"/>
    <property type="evidence" value="ECO:0007669"/>
    <property type="project" value="TreeGrafter"/>
</dbReference>
<dbReference type="SUPFAM" id="SSF51445">
    <property type="entry name" value="(Trans)glycosidases"/>
    <property type="match status" value="1"/>
</dbReference>
<feature type="signal peptide" evidence="1">
    <location>
        <begin position="1"/>
        <end position="25"/>
    </location>
</feature>
<feature type="chain" id="PRO_5020974078" evidence="1">
    <location>
        <begin position="26"/>
        <end position="510"/>
    </location>
</feature>
<dbReference type="InterPro" id="IPR013780">
    <property type="entry name" value="Glyco_hydro_b"/>
</dbReference>
<evidence type="ECO:0000313" key="4">
    <source>
        <dbReference type="Proteomes" id="UP000305848"/>
    </source>
</evidence>
<evidence type="ECO:0000259" key="2">
    <source>
        <dbReference type="Pfam" id="PF22848"/>
    </source>
</evidence>
<dbReference type="Gene3D" id="2.60.40.1180">
    <property type="entry name" value="Golgi alpha-mannosidase II"/>
    <property type="match status" value="1"/>
</dbReference>
<gene>
    <name evidence="3" type="ORF">FC093_03175</name>
</gene>
<name>A0A4U3LDK5_9BACT</name>
<dbReference type="PANTHER" id="PTHR43576">
    <property type="entry name" value="ALPHA-L-ARABINOFURANOSIDASE C-RELATED"/>
    <property type="match status" value="1"/>
</dbReference>
<proteinExistence type="predicted"/>
<dbReference type="Proteomes" id="UP000305848">
    <property type="component" value="Unassembled WGS sequence"/>
</dbReference>
<feature type="domain" description="Alpha-L-arabinofuranosidase 1 catalytic" evidence="2">
    <location>
        <begin position="84"/>
        <end position="275"/>
    </location>
</feature>
<dbReference type="AlphaFoldDB" id="A0A4U3LDK5"/>
<dbReference type="RefSeq" id="WP_137260267.1">
    <property type="nucleotide sequence ID" value="NZ_SZQL01000001.1"/>
</dbReference>
<keyword evidence="4" id="KW-1185">Reference proteome</keyword>
<protein>
    <submittedName>
        <fullName evidence="3">Alpha-L-arabinofuranosidase</fullName>
    </submittedName>
</protein>
<dbReference type="InterPro" id="IPR017853">
    <property type="entry name" value="GH"/>
</dbReference>